<dbReference type="PROSITE" id="PS50850">
    <property type="entry name" value="MFS"/>
    <property type="match status" value="1"/>
</dbReference>
<dbReference type="Gene3D" id="1.20.1720.10">
    <property type="entry name" value="Multidrug resistance protein D"/>
    <property type="match status" value="1"/>
</dbReference>
<name>A0ABY7Q8W1_9ACTN</name>
<evidence type="ECO:0000256" key="4">
    <source>
        <dbReference type="ARBA" id="ARBA00022692"/>
    </source>
</evidence>
<sequence length="480" mass="49330">MAEEVTTTKTESEPPAAPAPPQALGGPLIRAALVLALGAFVALMDTTIVGVALHSFTEHFNASLADVQWVSTAYLLAMSAVIPVTGWAAQRFGATACWTASLALFLAGSVLCGLSWSLGALIVFRAVQGLGAGMLFPLMRILVVQLAGPQRMGRMMSLIAIPILVAPIAGPVIGGAVVQDLSWRWVFYLNVPVCLAVTILSPMLIPNVKGQAPGRLDITGLLTISAGLTAGIYGFSRLGEGRSFGDSQVLFPLLAALLLLVVHGVLARRNRESAIVDFSLFRDRNFTASTTVALLNNFGLYGAVVLVPMFFQQAGGKSPLAAGTIMIAQGVGAAVAVLLVGKVIDTKSNPRALVLVGLLLVAIGLTAFGLADSADPGVVLLAALFVQGIGLALAASPVMVTLYHSIPPTSVAAATTVNAVSQQLGAAIGTTVIALLLQHSLADGASVIPAFHTVFWAALGFVVLTALPTALLPSGPAKRA</sequence>
<protein>
    <submittedName>
        <fullName evidence="11">DHA2 family efflux MFS transporter permease subunit</fullName>
    </submittedName>
</protein>
<feature type="domain" description="Major facilitator superfamily (MFS) profile" evidence="10">
    <location>
        <begin position="31"/>
        <end position="477"/>
    </location>
</feature>
<feature type="transmembrane region" description="Helical" evidence="9">
    <location>
        <begin position="122"/>
        <end position="143"/>
    </location>
</feature>
<dbReference type="InterPro" id="IPR004638">
    <property type="entry name" value="EmrB-like"/>
</dbReference>
<dbReference type="Pfam" id="PF07690">
    <property type="entry name" value="MFS_1"/>
    <property type="match status" value="1"/>
</dbReference>
<dbReference type="SUPFAM" id="SSF103473">
    <property type="entry name" value="MFS general substrate transporter"/>
    <property type="match status" value="1"/>
</dbReference>
<feature type="transmembrane region" description="Helical" evidence="9">
    <location>
        <begin position="377"/>
        <end position="403"/>
    </location>
</feature>
<organism evidence="11 12">
    <name type="scientific">Kitasatospora cathayae</name>
    <dbReference type="NCBI Taxonomy" id="3004092"/>
    <lineage>
        <taxon>Bacteria</taxon>
        <taxon>Bacillati</taxon>
        <taxon>Actinomycetota</taxon>
        <taxon>Actinomycetes</taxon>
        <taxon>Kitasatosporales</taxon>
        <taxon>Streptomycetaceae</taxon>
        <taxon>Kitasatospora</taxon>
    </lineage>
</organism>
<evidence type="ECO:0000256" key="5">
    <source>
        <dbReference type="ARBA" id="ARBA00022989"/>
    </source>
</evidence>
<keyword evidence="5 9" id="KW-1133">Transmembrane helix</keyword>
<feature type="transmembrane region" description="Helical" evidence="9">
    <location>
        <begin position="320"/>
        <end position="340"/>
    </location>
</feature>
<feature type="transmembrane region" description="Helical" evidence="9">
    <location>
        <begin position="185"/>
        <end position="206"/>
    </location>
</feature>
<dbReference type="InterPro" id="IPR020846">
    <property type="entry name" value="MFS_dom"/>
</dbReference>
<evidence type="ECO:0000256" key="1">
    <source>
        <dbReference type="ARBA" id="ARBA00004651"/>
    </source>
</evidence>
<evidence type="ECO:0000256" key="7">
    <source>
        <dbReference type="ARBA" id="ARBA00023251"/>
    </source>
</evidence>
<dbReference type="Proteomes" id="UP001212821">
    <property type="component" value="Chromosome"/>
</dbReference>
<evidence type="ECO:0000256" key="3">
    <source>
        <dbReference type="ARBA" id="ARBA00022475"/>
    </source>
</evidence>
<feature type="transmembrane region" description="Helical" evidence="9">
    <location>
        <begin position="32"/>
        <end position="57"/>
    </location>
</feature>
<feature type="region of interest" description="Disordered" evidence="8">
    <location>
        <begin position="1"/>
        <end position="20"/>
    </location>
</feature>
<keyword evidence="2" id="KW-0813">Transport</keyword>
<keyword evidence="6 9" id="KW-0472">Membrane</keyword>
<evidence type="ECO:0000256" key="2">
    <source>
        <dbReference type="ARBA" id="ARBA00022448"/>
    </source>
</evidence>
<feature type="transmembrane region" description="Helical" evidence="9">
    <location>
        <begin position="218"/>
        <end position="236"/>
    </location>
</feature>
<feature type="transmembrane region" description="Helical" evidence="9">
    <location>
        <begin position="286"/>
        <end position="308"/>
    </location>
</feature>
<dbReference type="NCBIfam" id="TIGR00711">
    <property type="entry name" value="efflux_EmrB"/>
    <property type="match status" value="1"/>
</dbReference>
<keyword evidence="3" id="KW-1003">Cell membrane</keyword>
<evidence type="ECO:0000256" key="6">
    <source>
        <dbReference type="ARBA" id="ARBA00023136"/>
    </source>
</evidence>
<evidence type="ECO:0000259" key="10">
    <source>
        <dbReference type="PROSITE" id="PS50850"/>
    </source>
</evidence>
<dbReference type="InterPro" id="IPR011701">
    <property type="entry name" value="MFS"/>
</dbReference>
<dbReference type="EMBL" id="CP115450">
    <property type="protein sequence ID" value="WBP89144.1"/>
    <property type="molecule type" value="Genomic_DNA"/>
</dbReference>
<feature type="transmembrane region" description="Helical" evidence="9">
    <location>
        <begin position="69"/>
        <end position="89"/>
    </location>
</feature>
<feature type="transmembrane region" description="Helical" evidence="9">
    <location>
        <begin position="155"/>
        <end position="179"/>
    </location>
</feature>
<reference evidence="12" key="1">
    <citation type="submission" date="2022-12" db="EMBL/GenBank/DDBJ databases">
        <authorList>
            <person name="Mo P."/>
        </authorList>
    </citation>
    <scope>NUCLEOTIDE SEQUENCE [LARGE SCALE GENOMIC DNA]</scope>
    <source>
        <strain evidence="12">HUAS 3-15</strain>
    </source>
</reference>
<keyword evidence="12" id="KW-1185">Reference proteome</keyword>
<feature type="transmembrane region" description="Helical" evidence="9">
    <location>
        <begin position="352"/>
        <end position="371"/>
    </location>
</feature>
<evidence type="ECO:0000256" key="9">
    <source>
        <dbReference type="SAM" id="Phobius"/>
    </source>
</evidence>
<dbReference type="PANTHER" id="PTHR42718:SF46">
    <property type="entry name" value="BLR6921 PROTEIN"/>
    <property type="match status" value="1"/>
</dbReference>
<comment type="subcellular location">
    <subcellularLocation>
        <location evidence="1">Cell membrane</location>
        <topology evidence="1">Multi-pass membrane protein</topology>
    </subcellularLocation>
</comment>
<accession>A0ABY7Q8W1</accession>
<dbReference type="InterPro" id="IPR036259">
    <property type="entry name" value="MFS_trans_sf"/>
</dbReference>
<dbReference type="PANTHER" id="PTHR42718">
    <property type="entry name" value="MAJOR FACILITATOR SUPERFAMILY MULTIDRUG TRANSPORTER MFSC"/>
    <property type="match status" value="1"/>
</dbReference>
<proteinExistence type="predicted"/>
<keyword evidence="4 9" id="KW-0812">Transmembrane</keyword>
<keyword evidence="7" id="KW-0046">Antibiotic resistance</keyword>
<feature type="transmembrane region" description="Helical" evidence="9">
    <location>
        <begin position="454"/>
        <end position="472"/>
    </location>
</feature>
<feature type="transmembrane region" description="Helical" evidence="9">
    <location>
        <begin position="424"/>
        <end position="442"/>
    </location>
</feature>
<gene>
    <name evidence="11" type="ORF">O1G21_27085</name>
</gene>
<evidence type="ECO:0000256" key="8">
    <source>
        <dbReference type="SAM" id="MobiDB-lite"/>
    </source>
</evidence>
<evidence type="ECO:0000313" key="12">
    <source>
        <dbReference type="Proteomes" id="UP001212821"/>
    </source>
</evidence>
<evidence type="ECO:0000313" key="11">
    <source>
        <dbReference type="EMBL" id="WBP89144.1"/>
    </source>
</evidence>
<dbReference type="RefSeq" id="WP_270147303.1">
    <property type="nucleotide sequence ID" value="NZ_CP115450.1"/>
</dbReference>
<feature type="transmembrane region" description="Helical" evidence="9">
    <location>
        <begin position="96"/>
        <end position="116"/>
    </location>
</feature>
<dbReference type="Gene3D" id="1.20.1250.20">
    <property type="entry name" value="MFS general substrate transporter like domains"/>
    <property type="match status" value="1"/>
</dbReference>
<feature type="transmembrane region" description="Helical" evidence="9">
    <location>
        <begin position="248"/>
        <end position="266"/>
    </location>
</feature>